<keyword evidence="1" id="KW-0812">Transmembrane</keyword>
<evidence type="ECO:0000256" key="1">
    <source>
        <dbReference type="SAM" id="Phobius"/>
    </source>
</evidence>
<evidence type="ECO:0000313" key="3">
    <source>
        <dbReference type="Proteomes" id="UP001595756"/>
    </source>
</evidence>
<accession>A0ABV8S226</accession>
<dbReference type="RefSeq" id="WP_376814228.1">
    <property type="nucleotide sequence ID" value="NZ_JBHSDY010000011.1"/>
</dbReference>
<keyword evidence="3" id="KW-1185">Reference proteome</keyword>
<gene>
    <name evidence="2" type="ORF">ACFO0J_16735</name>
</gene>
<keyword evidence="1" id="KW-1133">Transmembrane helix</keyword>
<sequence>MSFLALSTAAAQTGPGPAYGARQIGPDGKVPVLAVTHETIAKTRKEDVCWDTIVSDRERARQQYENQSWAVKYWKPILGGVLGGLVGFQFTRNYTDHSKKWIYPTVAGGIGVGAVAGPGMVAGSYGLGTLAYTYWPGKLPLVAAASLIGGILGDGLFNWLFPDDPSKDLMAPTQPGQFLAEQRFYIQTTCVPRVRVEYTVSPFFRVTYEYLGERRSALFHHYPGDKIALDAAGRPVKEFRPEP</sequence>
<feature type="transmembrane region" description="Helical" evidence="1">
    <location>
        <begin position="102"/>
        <end position="121"/>
    </location>
</feature>
<name>A0ABV8S226_9BURK</name>
<keyword evidence="1" id="KW-0472">Membrane</keyword>
<organism evidence="2 3">
    <name type="scientific">Castellaniella hirudinis</name>
    <dbReference type="NCBI Taxonomy" id="1144617"/>
    <lineage>
        <taxon>Bacteria</taxon>
        <taxon>Pseudomonadati</taxon>
        <taxon>Pseudomonadota</taxon>
        <taxon>Betaproteobacteria</taxon>
        <taxon>Burkholderiales</taxon>
        <taxon>Alcaligenaceae</taxon>
        <taxon>Castellaniella</taxon>
    </lineage>
</organism>
<comment type="caution">
    <text evidence="2">The sequence shown here is derived from an EMBL/GenBank/DDBJ whole genome shotgun (WGS) entry which is preliminary data.</text>
</comment>
<dbReference type="EMBL" id="JBHSDY010000011">
    <property type="protein sequence ID" value="MFC4299691.1"/>
    <property type="molecule type" value="Genomic_DNA"/>
</dbReference>
<proteinExistence type="predicted"/>
<reference evidence="3" key="1">
    <citation type="journal article" date="2019" name="Int. J. Syst. Evol. Microbiol.">
        <title>The Global Catalogue of Microorganisms (GCM) 10K type strain sequencing project: providing services to taxonomists for standard genome sequencing and annotation.</title>
        <authorList>
            <consortium name="The Broad Institute Genomics Platform"/>
            <consortium name="The Broad Institute Genome Sequencing Center for Infectious Disease"/>
            <person name="Wu L."/>
            <person name="Ma J."/>
        </authorList>
    </citation>
    <scope>NUCLEOTIDE SEQUENCE [LARGE SCALE GENOMIC DNA]</scope>
    <source>
        <strain evidence="3">CGMCC 1.19029</strain>
    </source>
</reference>
<protein>
    <submittedName>
        <fullName evidence="2">Uncharacterized protein</fullName>
    </submittedName>
</protein>
<feature type="transmembrane region" description="Helical" evidence="1">
    <location>
        <begin position="141"/>
        <end position="161"/>
    </location>
</feature>
<evidence type="ECO:0000313" key="2">
    <source>
        <dbReference type="EMBL" id="MFC4299691.1"/>
    </source>
</evidence>
<dbReference type="Proteomes" id="UP001595756">
    <property type="component" value="Unassembled WGS sequence"/>
</dbReference>